<sequence>MLHALVAEAVQTTEETHGAGLPSPYVFATIAFCVLAALLIVTMGFKSVGTRH</sequence>
<gene>
    <name evidence="2" type="ORF">BJ968_000825</name>
</gene>
<feature type="transmembrane region" description="Helical" evidence="1">
    <location>
        <begin position="25"/>
        <end position="45"/>
    </location>
</feature>
<comment type="caution">
    <text evidence="2">The sequence shown here is derived from an EMBL/GenBank/DDBJ whole genome shotgun (WGS) entry which is preliminary data.</text>
</comment>
<keyword evidence="1" id="KW-0472">Membrane</keyword>
<protein>
    <submittedName>
        <fullName evidence="2">Uncharacterized protein</fullName>
    </submittedName>
</protein>
<proteinExistence type="predicted"/>
<evidence type="ECO:0000313" key="2">
    <source>
        <dbReference type="EMBL" id="NYD21285.1"/>
    </source>
</evidence>
<organism evidence="2 3">
    <name type="scientific">Kineococcus aurantiacus</name>
    <dbReference type="NCBI Taxonomy" id="37633"/>
    <lineage>
        <taxon>Bacteria</taxon>
        <taxon>Bacillati</taxon>
        <taxon>Actinomycetota</taxon>
        <taxon>Actinomycetes</taxon>
        <taxon>Kineosporiales</taxon>
        <taxon>Kineosporiaceae</taxon>
        <taxon>Kineococcus</taxon>
    </lineage>
</organism>
<evidence type="ECO:0000313" key="3">
    <source>
        <dbReference type="Proteomes" id="UP000521922"/>
    </source>
</evidence>
<accession>A0A7Y9AVF0</accession>
<evidence type="ECO:0000256" key="1">
    <source>
        <dbReference type="SAM" id="Phobius"/>
    </source>
</evidence>
<name>A0A7Y9AVF0_9ACTN</name>
<dbReference type="EMBL" id="JACCBB010000001">
    <property type="protein sequence ID" value="NYD21285.1"/>
    <property type="molecule type" value="Genomic_DNA"/>
</dbReference>
<dbReference type="Proteomes" id="UP000521922">
    <property type="component" value="Unassembled WGS sequence"/>
</dbReference>
<keyword evidence="1" id="KW-1133">Transmembrane helix</keyword>
<keyword evidence="1" id="KW-0812">Transmembrane</keyword>
<dbReference type="RefSeq" id="WP_179748097.1">
    <property type="nucleotide sequence ID" value="NZ_BAAAGN010000006.1"/>
</dbReference>
<reference evidence="2 3" key="1">
    <citation type="submission" date="2020-07" db="EMBL/GenBank/DDBJ databases">
        <title>Sequencing the genomes of 1000 actinobacteria strains.</title>
        <authorList>
            <person name="Klenk H.-P."/>
        </authorList>
    </citation>
    <scope>NUCLEOTIDE SEQUENCE [LARGE SCALE GENOMIC DNA]</scope>
    <source>
        <strain evidence="2 3">DSM 7487</strain>
    </source>
</reference>
<dbReference type="AlphaFoldDB" id="A0A7Y9AVF0"/>
<keyword evidence="3" id="KW-1185">Reference proteome</keyword>